<dbReference type="Proteomes" id="UP000178999">
    <property type="component" value="Unassembled WGS sequence"/>
</dbReference>
<organism evidence="1 2">
    <name type="scientific">Candidatus Woesebacteria bacterium RIFOXYB1_FULL_38_16</name>
    <dbReference type="NCBI Taxonomy" id="1802538"/>
    <lineage>
        <taxon>Bacteria</taxon>
        <taxon>Candidatus Woeseibacteriota</taxon>
    </lineage>
</organism>
<comment type="caution">
    <text evidence="1">The sequence shown here is derived from an EMBL/GenBank/DDBJ whole genome shotgun (WGS) entry which is preliminary data.</text>
</comment>
<sequence length="95" mass="11332">MKISISIHQPIHMWIIRCDEATCEEVQRFNDAMQDLELRRRFLGHYSENPSPVYKKAGDNITWSIWEYIWVKPNDWAIFDHAVKIAERCGVELQI</sequence>
<reference evidence="1 2" key="1">
    <citation type="journal article" date="2016" name="Nat. Commun.">
        <title>Thousands of microbial genomes shed light on interconnected biogeochemical processes in an aquifer system.</title>
        <authorList>
            <person name="Anantharaman K."/>
            <person name="Brown C.T."/>
            <person name="Hug L.A."/>
            <person name="Sharon I."/>
            <person name="Castelle C.J."/>
            <person name="Probst A.J."/>
            <person name="Thomas B.C."/>
            <person name="Singh A."/>
            <person name="Wilkins M.J."/>
            <person name="Karaoz U."/>
            <person name="Brodie E.L."/>
            <person name="Williams K.H."/>
            <person name="Hubbard S.S."/>
            <person name="Banfield J.F."/>
        </authorList>
    </citation>
    <scope>NUCLEOTIDE SEQUENCE [LARGE SCALE GENOMIC DNA]</scope>
</reference>
<proteinExistence type="predicted"/>
<dbReference type="EMBL" id="MGHY01000005">
    <property type="protein sequence ID" value="OGM80016.1"/>
    <property type="molecule type" value="Genomic_DNA"/>
</dbReference>
<evidence type="ECO:0000313" key="1">
    <source>
        <dbReference type="EMBL" id="OGM80016.1"/>
    </source>
</evidence>
<dbReference type="STRING" id="1802538.A2382_05005"/>
<name>A0A1F8CVB8_9BACT</name>
<accession>A0A1F8CVB8</accession>
<dbReference type="AlphaFoldDB" id="A0A1F8CVB8"/>
<evidence type="ECO:0000313" key="2">
    <source>
        <dbReference type="Proteomes" id="UP000178999"/>
    </source>
</evidence>
<gene>
    <name evidence="1" type="ORF">A2382_05005</name>
</gene>
<protein>
    <submittedName>
        <fullName evidence="1">Uncharacterized protein</fullName>
    </submittedName>
</protein>